<dbReference type="InterPro" id="IPR050563">
    <property type="entry name" value="4-hydroxybenzoyl-CoA_TE"/>
</dbReference>
<comment type="caution">
    <text evidence="1">The sequence shown here is derived from an EMBL/GenBank/DDBJ whole genome shotgun (WGS) entry which is preliminary data.</text>
</comment>
<dbReference type="Proteomes" id="UP000226079">
    <property type="component" value="Unassembled WGS sequence"/>
</dbReference>
<evidence type="ECO:0000313" key="1">
    <source>
        <dbReference type="EMBL" id="PFG16038.1"/>
    </source>
</evidence>
<dbReference type="PANTHER" id="PTHR31793:SF24">
    <property type="entry name" value="LONG-CHAIN ACYL-COA THIOESTERASE FADM"/>
    <property type="match status" value="1"/>
</dbReference>
<keyword evidence="2" id="KW-1185">Reference proteome</keyword>
<proteinExistence type="predicted"/>
<reference evidence="1 2" key="1">
    <citation type="submission" date="2017-10" db="EMBL/GenBank/DDBJ databases">
        <title>Sequencing the genomes of 1000 actinobacteria strains.</title>
        <authorList>
            <person name="Klenk H.-P."/>
        </authorList>
    </citation>
    <scope>NUCLEOTIDE SEQUENCE [LARGE SCALE GENOMIC DNA]</scope>
    <source>
        <strain evidence="1 2">DSM 15597</strain>
    </source>
</reference>
<dbReference type="GO" id="GO:0047617">
    <property type="term" value="F:fatty acyl-CoA hydrolase activity"/>
    <property type="evidence" value="ECO:0007669"/>
    <property type="project" value="TreeGrafter"/>
</dbReference>
<dbReference type="CDD" id="cd00586">
    <property type="entry name" value="4HBT"/>
    <property type="match status" value="2"/>
</dbReference>
<dbReference type="SUPFAM" id="SSF54637">
    <property type="entry name" value="Thioesterase/thiol ester dehydrase-isomerase"/>
    <property type="match status" value="2"/>
</dbReference>
<dbReference type="AlphaFoldDB" id="A0A2A9CNX1"/>
<dbReference type="Pfam" id="PF13279">
    <property type="entry name" value="4HBT_2"/>
    <property type="match status" value="2"/>
</dbReference>
<organism evidence="1 2">
    <name type="scientific">Propionicimonas paludicola</name>
    <dbReference type="NCBI Taxonomy" id="185243"/>
    <lineage>
        <taxon>Bacteria</taxon>
        <taxon>Bacillati</taxon>
        <taxon>Actinomycetota</taxon>
        <taxon>Actinomycetes</taxon>
        <taxon>Propionibacteriales</taxon>
        <taxon>Nocardioidaceae</taxon>
        <taxon>Propionicimonas</taxon>
    </lineage>
</organism>
<accession>A0A2A9CNX1</accession>
<dbReference type="Gene3D" id="3.10.129.10">
    <property type="entry name" value="Hotdog Thioesterase"/>
    <property type="match status" value="2"/>
</dbReference>
<keyword evidence="1" id="KW-0378">Hydrolase</keyword>
<dbReference type="OrthoDB" id="9799036at2"/>
<name>A0A2A9CNX1_9ACTN</name>
<dbReference type="InterPro" id="IPR029069">
    <property type="entry name" value="HotDog_dom_sf"/>
</dbReference>
<gene>
    <name evidence="1" type="ORF">ATK74_0563</name>
</gene>
<dbReference type="PANTHER" id="PTHR31793">
    <property type="entry name" value="4-HYDROXYBENZOYL-COA THIOESTERASE FAMILY MEMBER"/>
    <property type="match status" value="1"/>
</dbReference>
<sequence length="287" mass="32073">MSFDSSVPLRWVDVDAQGHVNNALIADYLQEARVDWLQSGANAHLLGDATMVVSHQVEYLGPVFFSTTPLRVSLDVGVVGAARFVLGYQVFQDERLVSRARSTLCLYDYRAARIRRMTGAEREWFAAQSVALEPFRAIDGWRVGPDASEHTFTVRWSDQDAYRHVNNVRVFDYFAEARVRLTPEPGPDRMTQAAAEQLTWMVARQDVDYLGQIVQRPEPYRVRTAVAKLGRTSATLVAEVQDPLDDRVLARAHTVLVSGDVSGRPVPLPKVMHDSAAAWPAVRAVRA</sequence>
<protein>
    <submittedName>
        <fullName evidence="1">Acyl-CoA thioester hydrolase</fullName>
    </submittedName>
</protein>
<evidence type="ECO:0000313" key="2">
    <source>
        <dbReference type="Proteomes" id="UP000226079"/>
    </source>
</evidence>
<dbReference type="RefSeq" id="WP_098459613.1">
    <property type="nucleotide sequence ID" value="NZ_PDJC01000001.1"/>
</dbReference>
<dbReference type="EMBL" id="PDJC01000001">
    <property type="protein sequence ID" value="PFG16038.1"/>
    <property type="molecule type" value="Genomic_DNA"/>
</dbReference>